<dbReference type="CDD" id="cd00075">
    <property type="entry name" value="HATPase"/>
    <property type="match status" value="1"/>
</dbReference>
<keyword evidence="7 14" id="KW-0812">Transmembrane</keyword>
<dbReference type="GO" id="GO:0000155">
    <property type="term" value="F:phosphorelay sensor kinase activity"/>
    <property type="evidence" value="ECO:0007669"/>
    <property type="project" value="InterPro"/>
</dbReference>
<dbReference type="InterPro" id="IPR003661">
    <property type="entry name" value="HisK_dim/P_dom"/>
</dbReference>
<evidence type="ECO:0000256" key="8">
    <source>
        <dbReference type="ARBA" id="ARBA00022741"/>
    </source>
</evidence>
<dbReference type="Gene3D" id="3.30.565.10">
    <property type="entry name" value="Histidine kinase-like ATPase, C-terminal domain"/>
    <property type="match status" value="1"/>
</dbReference>
<dbReference type="InterPro" id="IPR036890">
    <property type="entry name" value="HATPase_C_sf"/>
</dbReference>
<dbReference type="EMBL" id="FWWT01000008">
    <property type="protein sequence ID" value="SMB82906.1"/>
    <property type="molecule type" value="Genomic_DNA"/>
</dbReference>
<evidence type="ECO:0000256" key="9">
    <source>
        <dbReference type="ARBA" id="ARBA00022777"/>
    </source>
</evidence>
<dbReference type="Gene3D" id="1.10.287.130">
    <property type="match status" value="1"/>
</dbReference>
<feature type="domain" description="Histidine kinase" evidence="15">
    <location>
        <begin position="237"/>
        <end position="452"/>
    </location>
</feature>
<dbReference type="SMART" id="SM00388">
    <property type="entry name" value="HisKA"/>
    <property type="match status" value="1"/>
</dbReference>
<protein>
    <recommendedName>
        <fullName evidence="3">histidine kinase</fullName>
        <ecNumber evidence="3">2.7.13.3</ecNumber>
    </recommendedName>
</protein>
<dbReference type="PROSITE" id="PS50885">
    <property type="entry name" value="HAMP"/>
    <property type="match status" value="1"/>
</dbReference>
<evidence type="ECO:0000259" key="15">
    <source>
        <dbReference type="PROSITE" id="PS50109"/>
    </source>
</evidence>
<dbReference type="SMART" id="SM00304">
    <property type="entry name" value="HAMP"/>
    <property type="match status" value="1"/>
</dbReference>
<dbReference type="SUPFAM" id="SSF47384">
    <property type="entry name" value="Homodimeric domain of signal transducing histidine kinase"/>
    <property type="match status" value="1"/>
</dbReference>
<dbReference type="InterPro" id="IPR003594">
    <property type="entry name" value="HATPase_dom"/>
</dbReference>
<dbReference type="InterPro" id="IPR005467">
    <property type="entry name" value="His_kinase_dom"/>
</dbReference>
<evidence type="ECO:0000256" key="10">
    <source>
        <dbReference type="ARBA" id="ARBA00022840"/>
    </source>
</evidence>
<keyword evidence="9" id="KW-0418">Kinase</keyword>
<dbReference type="STRING" id="656914.SAMN00017405_0978"/>
<dbReference type="InterPro" id="IPR036097">
    <property type="entry name" value="HisK_dim/P_sf"/>
</dbReference>
<dbReference type="Gene3D" id="6.10.340.10">
    <property type="match status" value="1"/>
</dbReference>
<evidence type="ECO:0000256" key="5">
    <source>
        <dbReference type="ARBA" id="ARBA00022553"/>
    </source>
</evidence>
<organism evidence="17 18">
    <name type="scientific">Desulfonispora thiosulfatigenes DSM 11270</name>
    <dbReference type="NCBI Taxonomy" id="656914"/>
    <lineage>
        <taxon>Bacteria</taxon>
        <taxon>Bacillati</taxon>
        <taxon>Bacillota</taxon>
        <taxon>Clostridia</taxon>
        <taxon>Eubacteriales</taxon>
        <taxon>Peptococcaceae</taxon>
        <taxon>Desulfonispora</taxon>
    </lineage>
</organism>
<dbReference type="SMART" id="SM00387">
    <property type="entry name" value="HATPase_c"/>
    <property type="match status" value="1"/>
</dbReference>
<keyword evidence="18" id="KW-1185">Reference proteome</keyword>
<dbReference type="CDD" id="cd06225">
    <property type="entry name" value="HAMP"/>
    <property type="match status" value="1"/>
</dbReference>
<evidence type="ECO:0000256" key="7">
    <source>
        <dbReference type="ARBA" id="ARBA00022692"/>
    </source>
</evidence>
<dbReference type="InterPro" id="IPR004358">
    <property type="entry name" value="Sig_transdc_His_kin-like_C"/>
</dbReference>
<dbReference type="PRINTS" id="PR00344">
    <property type="entry name" value="BCTRLSENSOR"/>
</dbReference>
<evidence type="ECO:0000313" key="17">
    <source>
        <dbReference type="EMBL" id="SMB82906.1"/>
    </source>
</evidence>
<dbReference type="GO" id="GO:0005524">
    <property type="term" value="F:ATP binding"/>
    <property type="evidence" value="ECO:0007669"/>
    <property type="project" value="UniProtKB-KW"/>
</dbReference>
<keyword evidence="4" id="KW-1003">Cell membrane</keyword>
<dbReference type="InterPro" id="IPR003660">
    <property type="entry name" value="HAMP_dom"/>
</dbReference>
<evidence type="ECO:0000256" key="4">
    <source>
        <dbReference type="ARBA" id="ARBA00022475"/>
    </source>
</evidence>
<dbReference type="PANTHER" id="PTHR45528:SF1">
    <property type="entry name" value="SENSOR HISTIDINE KINASE CPXA"/>
    <property type="match status" value="1"/>
</dbReference>
<dbReference type="PANTHER" id="PTHR45528">
    <property type="entry name" value="SENSOR HISTIDINE KINASE CPXA"/>
    <property type="match status" value="1"/>
</dbReference>
<keyword evidence="11 14" id="KW-1133">Transmembrane helix</keyword>
<keyword evidence="5" id="KW-0597">Phosphoprotein</keyword>
<comment type="catalytic activity">
    <reaction evidence="1">
        <text>ATP + protein L-histidine = ADP + protein N-phospho-L-histidine.</text>
        <dbReference type="EC" id="2.7.13.3"/>
    </reaction>
</comment>
<evidence type="ECO:0000256" key="1">
    <source>
        <dbReference type="ARBA" id="ARBA00000085"/>
    </source>
</evidence>
<evidence type="ECO:0000256" key="11">
    <source>
        <dbReference type="ARBA" id="ARBA00022989"/>
    </source>
</evidence>
<evidence type="ECO:0000256" key="2">
    <source>
        <dbReference type="ARBA" id="ARBA00004651"/>
    </source>
</evidence>
<dbReference type="EC" id="2.7.13.3" evidence="3"/>
<dbReference type="Pfam" id="PF00672">
    <property type="entry name" value="HAMP"/>
    <property type="match status" value="1"/>
</dbReference>
<feature type="domain" description="HAMP" evidence="16">
    <location>
        <begin position="176"/>
        <end position="229"/>
    </location>
</feature>
<gene>
    <name evidence="17" type="ORF">SAMN00017405_0978</name>
</gene>
<comment type="subcellular location">
    <subcellularLocation>
        <location evidence="2">Cell membrane</location>
        <topology evidence="2">Multi-pass membrane protein</topology>
    </subcellularLocation>
</comment>
<dbReference type="AlphaFoldDB" id="A0A1W1UPB2"/>
<dbReference type="CDD" id="cd00082">
    <property type="entry name" value="HisKA"/>
    <property type="match status" value="1"/>
</dbReference>
<dbReference type="InterPro" id="IPR050398">
    <property type="entry name" value="HssS/ArlS-like"/>
</dbReference>
<dbReference type="Pfam" id="PF00512">
    <property type="entry name" value="HisKA"/>
    <property type="match status" value="1"/>
</dbReference>
<sequence>MVTLLIGLILIGIISTLFIKNSTIKKRIDIMHIFASEIADIVIDNNGQMNINFKLARIIEKRDRFLKLDKGFIMVLDKRGQIVYGKSPIIDKIILDNTFLSLEDTEHYKKIKFSNNKVFYQVTHKIETVNNETLGWVIMLNPERSIIKSPEEMKLLVMMLIGLAILGWLVIYLLTRKLSRPIMDLKEAMNKVDNGNYDIHLDNNHKQKEIYELMNSFEQMTIRLKSLERLRTELLAGITHELKTPVTSISALLQAMKDGVVSKEEENEFLEMCYEETNRLEKMIEDLLDYNSFAVGAIKVDKEKVDINLLIKEITYQWHIGQEDVVEVNTVLLEKSILIQTDPNRIRQILYNLLNNAKQALRDKGKIEIIMHQENNEIRIDIKDNGRGIPLGEQDLIFERFYRGKEKMDNIRGLGLGLASSKLMAQELGGDLILKESSIKGTIFTLIIAKPTKKTTFT</sequence>
<evidence type="ECO:0000256" key="6">
    <source>
        <dbReference type="ARBA" id="ARBA00022679"/>
    </source>
</evidence>
<name>A0A1W1UPB2_DESTI</name>
<evidence type="ECO:0000256" key="3">
    <source>
        <dbReference type="ARBA" id="ARBA00012438"/>
    </source>
</evidence>
<evidence type="ECO:0000313" key="18">
    <source>
        <dbReference type="Proteomes" id="UP000192731"/>
    </source>
</evidence>
<evidence type="ECO:0000256" key="14">
    <source>
        <dbReference type="SAM" id="Phobius"/>
    </source>
</evidence>
<keyword evidence="8" id="KW-0547">Nucleotide-binding</keyword>
<feature type="transmembrane region" description="Helical" evidence="14">
    <location>
        <begin position="155"/>
        <end position="174"/>
    </location>
</feature>
<keyword evidence="6" id="KW-0808">Transferase</keyword>
<dbReference type="Proteomes" id="UP000192731">
    <property type="component" value="Unassembled WGS sequence"/>
</dbReference>
<evidence type="ECO:0000259" key="16">
    <source>
        <dbReference type="PROSITE" id="PS50885"/>
    </source>
</evidence>
<dbReference type="GO" id="GO:0005886">
    <property type="term" value="C:plasma membrane"/>
    <property type="evidence" value="ECO:0007669"/>
    <property type="project" value="UniProtKB-SubCell"/>
</dbReference>
<feature type="transmembrane region" description="Helical" evidence="14">
    <location>
        <begin position="6"/>
        <end position="24"/>
    </location>
</feature>
<reference evidence="17 18" key="1">
    <citation type="submission" date="2017-04" db="EMBL/GenBank/DDBJ databases">
        <authorList>
            <person name="Afonso C.L."/>
            <person name="Miller P.J."/>
            <person name="Scott M.A."/>
            <person name="Spackman E."/>
            <person name="Goraichik I."/>
            <person name="Dimitrov K.M."/>
            <person name="Suarez D.L."/>
            <person name="Swayne D.E."/>
        </authorList>
    </citation>
    <scope>NUCLEOTIDE SEQUENCE [LARGE SCALE GENOMIC DNA]</scope>
    <source>
        <strain evidence="17 18">DSM 11270</strain>
    </source>
</reference>
<keyword evidence="12" id="KW-0902">Two-component regulatory system</keyword>
<dbReference type="PROSITE" id="PS50109">
    <property type="entry name" value="HIS_KIN"/>
    <property type="match status" value="1"/>
</dbReference>
<evidence type="ECO:0000256" key="13">
    <source>
        <dbReference type="ARBA" id="ARBA00023136"/>
    </source>
</evidence>
<accession>A0A1W1UPB2</accession>
<keyword evidence="10" id="KW-0067">ATP-binding</keyword>
<dbReference type="SUPFAM" id="SSF158472">
    <property type="entry name" value="HAMP domain-like"/>
    <property type="match status" value="1"/>
</dbReference>
<evidence type="ECO:0000256" key="12">
    <source>
        <dbReference type="ARBA" id="ARBA00023012"/>
    </source>
</evidence>
<proteinExistence type="predicted"/>
<dbReference type="Pfam" id="PF02518">
    <property type="entry name" value="HATPase_c"/>
    <property type="match status" value="1"/>
</dbReference>
<dbReference type="SUPFAM" id="SSF55874">
    <property type="entry name" value="ATPase domain of HSP90 chaperone/DNA topoisomerase II/histidine kinase"/>
    <property type="match status" value="1"/>
</dbReference>
<keyword evidence="13 14" id="KW-0472">Membrane</keyword>